<evidence type="ECO:0000256" key="2">
    <source>
        <dbReference type="ARBA" id="ARBA00023125"/>
    </source>
</evidence>
<evidence type="ECO:0000259" key="4">
    <source>
        <dbReference type="PROSITE" id="PS50987"/>
    </source>
</evidence>
<dbReference type="CDD" id="cd00090">
    <property type="entry name" value="HTH_ARSR"/>
    <property type="match status" value="1"/>
</dbReference>
<dbReference type="Pfam" id="PF01022">
    <property type="entry name" value="HTH_5"/>
    <property type="match status" value="1"/>
</dbReference>
<dbReference type="InterPro" id="IPR051011">
    <property type="entry name" value="Metal_resp_trans_reg"/>
</dbReference>
<dbReference type="SMART" id="SM00418">
    <property type="entry name" value="HTH_ARSR"/>
    <property type="match status" value="1"/>
</dbReference>
<accession>A0ABX1PAK5</accession>
<dbReference type="PROSITE" id="PS50987">
    <property type="entry name" value="HTH_ARSR_2"/>
    <property type="match status" value="1"/>
</dbReference>
<proteinExistence type="predicted"/>
<dbReference type="PANTHER" id="PTHR43132">
    <property type="entry name" value="ARSENICAL RESISTANCE OPERON REPRESSOR ARSR-RELATED"/>
    <property type="match status" value="1"/>
</dbReference>
<dbReference type="InterPro" id="IPR011991">
    <property type="entry name" value="ArsR-like_HTH"/>
</dbReference>
<keyword evidence="3" id="KW-0804">Transcription</keyword>
<dbReference type="InterPro" id="IPR036388">
    <property type="entry name" value="WH-like_DNA-bd_sf"/>
</dbReference>
<feature type="domain" description="HTH arsR-type" evidence="4">
    <location>
        <begin position="15"/>
        <end position="107"/>
    </location>
</feature>
<organism evidence="5 6">
    <name type="scientific">Brasilonema bromeliae SPC951</name>
    <dbReference type="NCBI Taxonomy" id="385972"/>
    <lineage>
        <taxon>Bacteria</taxon>
        <taxon>Bacillati</taxon>
        <taxon>Cyanobacteriota</taxon>
        <taxon>Cyanophyceae</taxon>
        <taxon>Nostocales</taxon>
        <taxon>Scytonemataceae</taxon>
        <taxon>Brasilonema</taxon>
        <taxon>Bromeliae group (in: Brasilonema)</taxon>
    </lineage>
</organism>
<keyword evidence="1" id="KW-0805">Transcription regulation</keyword>
<keyword evidence="6" id="KW-1185">Reference proteome</keyword>
<name>A0ABX1PAK5_9CYAN</name>
<dbReference type="NCBIfam" id="NF033788">
    <property type="entry name" value="HTH_metalloreg"/>
    <property type="match status" value="1"/>
</dbReference>
<evidence type="ECO:0000313" key="6">
    <source>
        <dbReference type="Proteomes" id="UP000718564"/>
    </source>
</evidence>
<gene>
    <name evidence="5" type="ORF">DP116_13910</name>
</gene>
<evidence type="ECO:0000256" key="1">
    <source>
        <dbReference type="ARBA" id="ARBA00023015"/>
    </source>
</evidence>
<evidence type="ECO:0000313" key="5">
    <source>
        <dbReference type="EMBL" id="NMG20492.1"/>
    </source>
</evidence>
<evidence type="ECO:0000256" key="3">
    <source>
        <dbReference type="ARBA" id="ARBA00023163"/>
    </source>
</evidence>
<dbReference type="SUPFAM" id="SSF46785">
    <property type="entry name" value="Winged helix' DNA-binding domain"/>
    <property type="match status" value="1"/>
</dbReference>
<dbReference type="PRINTS" id="PR00778">
    <property type="entry name" value="HTHARSR"/>
</dbReference>
<reference evidence="5 6" key="1">
    <citation type="submission" date="2018-06" db="EMBL/GenBank/DDBJ databases">
        <title>Comparative genomics of Brasilonema spp. strains.</title>
        <authorList>
            <person name="Alvarenga D.O."/>
            <person name="Fiore M.F."/>
            <person name="Varani A.M."/>
        </authorList>
    </citation>
    <scope>NUCLEOTIDE SEQUENCE [LARGE SCALE GENOMIC DNA]</scope>
    <source>
        <strain evidence="5 6">SPC951</strain>
    </source>
</reference>
<dbReference type="InterPro" id="IPR001845">
    <property type="entry name" value="HTH_ArsR_DNA-bd_dom"/>
</dbReference>
<dbReference type="InterPro" id="IPR036390">
    <property type="entry name" value="WH_DNA-bd_sf"/>
</dbReference>
<dbReference type="Proteomes" id="UP000718564">
    <property type="component" value="Unassembled WGS sequence"/>
</dbReference>
<dbReference type="EMBL" id="QMEB01000098">
    <property type="protein sequence ID" value="NMG20492.1"/>
    <property type="molecule type" value="Genomic_DNA"/>
</dbReference>
<protein>
    <submittedName>
        <fullName evidence="5">ArsR family transcriptional regulator</fullName>
    </submittedName>
</protein>
<keyword evidence="2" id="KW-0238">DNA-binding</keyword>
<dbReference type="Gene3D" id="1.10.10.10">
    <property type="entry name" value="Winged helix-like DNA-binding domain superfamily/Winged helix DNA-binding domain"/>
    <property type="match status" value="1"/>
</dbReference>
<dbReference type="PANTHER" id="PTHR43132:SF6">
    <property type="entry name" value="HTH-TYPE TRANSCRIPTIONAL REPRESSOR CZRA"/>
    <property type="match status" value="1"/>
</dbReference>
<sequence>MVHLDNVRSSVAQILPTEKAQQIAEVFGVLADTNRLRLLSALASQELCVCDLAALMKMTESAVCHQLKLLKAMRLVRYRREGRNVYYTLADSHIVNLYQSVEEHLQA</sequence>
<comment type="caution">
    <text evidence="5">The sequence shown here is derived from an EMBL/GenBank/DDBJ whole genome shotgun (WGS) entry which is preliminary data.</text>
</comment>